<proteinExistence type="predicted"/>
<reference evidence="2" key="1">
    <citation type="journal article" date="2015" name="Nature">
        <title>Complex archaea that bridge the gap between prokaryotes and eukaryotes.</title>
        <authorList>
            <person name="Spang A."/>
            <person name="Saw J.H."/>
            <person name="Jorgensen S.L."/>
            <person name="Zaremba-Niedzwiedzka K."/>
            <person name="Martijn J."/>
            <person name="Lind A.E."/>
            <person name="van Eijk R."/>
            <person name="Schleper C."/>
            <person name="Guy L."/>
            <person name="Ettema T.J."/>
        </authorList>
    </citation>
    <scope>NUCLEOTIDE SEQUENCE</scope>
</reference>
<accession>A0A0F9DQ96</accession>
<sequence>MPNGRYVLNDLEFDKEIKAMSDRDLMEFTAKLSYGNTIRISTLEGRSKRTMGFIGGIGAISGAAIASVLDYFIRR</sequence>
<protein>
    <submittedName>
        <fullName evidence="2">Uncharacterized protein</fullName>
    </submittedName>
</protein>
<keyword evidence="1" id="KW-0472">Membrane</keyword>
<dbReference type="EMBL" id="LAZR01027987">
    <property type="protein sequence ID" value="KKL63978.1"/>
    <property type="molecule type" value="Genomic_DNA"/>
</dbReference>
<keyword evidence="1" id="KW-1133">Transmembrane helix</keyword>
<evidence type="ECO:0000313" key="2">
    <source>
        <dbReference type="EMBL" id="KKL63978.1"/>
    </source>
</evidence>
<organism evidence="2">
    <name type="scientific">marine sediment metagenome</name>
    <dbReference type="NCBI Taxonomy" id="412755"/>
    <lineage>
        <taxon>unclassified sequences</taxon>
        <taxon>metagenomes</taxon>
        <taxon>ecological metagenomes</taxon>
    </lineage>
</organism>
<keyword evidence="1" id="KW-0812">Transmembrane</keyword>
<gene>
    <name evidence="2" type="ORF">LCGC14_2169700</name>
</gene>
<dbReference type="AlphaFoldDB" id="A0A0F9DQ96"/>
<evidence type="ECO:0000256" key="1">
    <source>
        <dbReference type="SAM" id="Phobius"/>
    </source>
</evidence>
<comment type="caution">
    <text evidence="2">The sequence shown here is derived from an EMBL/GenBank/DDBJ whole genome shotgun (WGS) entry which is preliminary data.</text>
</comment>
<feature type="transmembrane region" description="Helical" evidence="1">
    <location>
        <begin position="51"/>
        <end position="73"/>
    </location>
</feature>
<name>A0A0F9DQ96_9ZZZZ</name>